<keyword evidence="6 7" id="KW-0472">Membrane</keyword>
<feature type="transmembrane region" description="Helical" evidence="7">
    <location>
        <begin position="209"/>
        <end position="230"/>
    </location>
</feature>
<dbReference type="EMBL" id="CACTIH010003685">
    <property type="protein sequence ID" value="CAA2982031.1"/>
    <property type="molecule type" value="Genomic_DNA"/>
</dbReference>
<dbReference type="OrthoDB" id="40134at2759"/>
<keyword evidence="2" id="KW-0813">Transport</keyword>
<evidence type="ECO:0000256" key="7">
    <source>
        <dbReference type="SAM" id="Phobius"/>
    </source>
</evidence>
<dbReference type="Gramene" id="OE9A081146T1">
    <property type="protein sequence ID" value="OE9A081146C1"/>
    <property type="gene ID" value="OE9A081146"/>
</dbReference>
<dbReference type="GO" id="GO:0016020">
    <property type="term" value="C:membrane"/>
    <property type="evidence" value="ECO:0007669"/>
    <property type="project" value="UniProtKB-SubCell"/>
</dbReference>
<dbReference type="Pfam" id="PF01490">
    <property type="entry name" value="Aa_trans"/>
    <property type="match status" value="1"/>
</dbReference>
<feature type="transmembrane region" description="Helical" evidence="7">
    <location>
        <begin position="297"/>
        <end position="320"/>
    </location>
</feature>
<dbReference type="AlphaFoldDB" id="A0A8S0RQ36"/>
<evidence type="ECO:0000256" key="5">
    <source>
        <dbReference type="ARBA" id="ARBA00022989"/>
    </source>
</evidence>
<protein>
    <submittedName>
        <fullName evidence="9">Lysine histidine transporter-like 8</fullName>
    </submittedName>
</protein>
<feature type="transmembrane region" description="Helical" evidence="7">
    <location>
        <begin position="391"/>
        <end position="410"/>
    </location>
</feature>
<evidence type="ECO:0000256" key="1">
    <source>
        <dbReference type="ARBA" id="ARBA00004370"/>
    </source>
</evidence>
<keyword evidence="4" id="KW-0029">Amino-acid transport</keyword>
<evidence type="ECO:0000256" key="4">
    <source>
        <dbReference type="ARBA" id="ARBA00022970"/>
    </source>
</evidence>
<dbReference type="InterPro" id="IPR013057">
    <property type="entry name" value="AA_transpt_TM"/>
</dbReference>
<feature type="transmembrane region" description="Helical" evidence="7">
    <location>
        <begin position="183"/>
        <end position="203"/>
    </location>
</feature>
<feature type="transmembrane region" description="Helical" evidence="7">
    <location>
        <begin position="447"/>
        <end position="474"/>
    </location>
</feature>
<evidence type="ECO:0000313" key="10">
    <source>
        <dbReference type="Proteomes" id="UP000594638"/>
    </source>
</evidence>
<comment type="subcellular location">
    <subcellularLocation>
        <location evidence="1">Membrane</location>
    </subcellularLocation>
</comment>
<feature type="transmembrane region" description="Helical" evidence="7">
    <location>
        <begin position="416"/>
        <end position="435"/>
    </location>
</feature>
<reference evidence="9 10" key="1">
    <citation type="submission" date="2019-12" db="EMBL/GenBank/DDBJ databases">
        <authorList>
            <person name="Alioto T."/>
            <person name="Alioto T."/>
            <person name="Gomez Garrido J."/>
        </authorList>
    </citation>
    <scope>NUCLEOTIDE SEQUENCE [LARGE SCALE GENOMIC DNA]</scope>
</reference>
<dbReference type="Proteomes" id="UP000594638">
    <property type="component" value="Unassembled WGS sequence"/>
</dbReference>
<proteinExistence type="predicted"/>
<keyword evidence="3 7" id="KW-0812">Transmembrane</keyword>
<organism evidence="9 10">
    <name type="scientific">Olea europaea subsp. europaea</name>
    <dbReference type="NCBI Taxonomy" id="158383"/>
    <lineage>
        <taxon>Eukaryota</taxon>
        <taxon>Viridiplantae</taxon>
        <taxon>Streptophyta</taxon>
        <taxon>Embryophyta</taxon>
        <taxon>Tracheophyta</taxon>
        <taxon>Spermatophyta</taxon>
        <taxon>Magnoliopsida</taxon>
        <taxon>eudicotyledons</taxon>
        <taxon>Gunneridae</taxon>
        <taxon>Pentapetalae</taxon>
        <taxon>asterids</taxon>
        <taxon>lamiids</taxon>
        <taxon>Lamiales</taxon>
        <taxon>Oleaceae</taxon>
        <taxon>Oleeae</taxon>
        <taxon>Olea</taxon>
    </lineage>
</organism>
<evidence type="ECO:0000313" key="9">
    <source>
        <dbReference type="EMBL" id="CAA2982031.1"/>
    </source>
</evidence>
<dbReference type="GO" id="GO:0006865">
    <property type="term" value="P:amino acid transport"/>
    <property type="evidence" value="ECO:0007669"/>
    <property type="project" value="UniProtKB-KW"/>
</dbReference>
<comment type="caution">
    <text evidence="9">The sequence shown here is derived from an EMBL/GenBank/DDBJ whole genome shotgun (WGS) entry which is preliminary data.</text>
</comment>
<sequence>MAEVVNVRFETVSSSARVAPIDEEIGNENINQQSLQNSEMPSIEGFESWLPITESRKGNAFTAAMHLLCSGIGVQVLILPMAFIALGWSWGIVLLCMAFSWQLYTTWLLVHLHESANGIRYSRFLHISMVAFGPKLGKLLAIFPTMYLSGGTCVLFIINGGWIMELFYKVICGDNLQCNDRTLTGAQWFLVFVCLSILLSQFFPNLYSLSRVSFIGSIMAVTYCSMIWILSVTKGPEKGISHDPSDASTSSMVRIRNALNSIGYIALVFRGHNVVLEIQGTIRSILKRPSRVPMWRGVIISYLLIAMCLFPIAIVGYWAYGNMIPFNGGILSALMTFHKNNTSKYVIGTICLTMLIHYMCAFQVYAMVVFDNLERLYVTKKNEPCPRWVRSAIRVFFGGLTYLISVAFPFLGSLGLLIGAIILPLTLSYPCFMWIAMKKPRAISPMWCLNIGLGSLGVLLSIVLVVSSLSTLIANGLDANFFKP</sequence>
<name>A0A8S0RQ36_OLEEU</name>
<accession>A0A8S0RQ36</accession>
<keyword evidence="5 7" id="KW-1133">Transmembrane helix</keyword>
<feature type="domain" description="Amino acid transporter transmembrane" evidence="8">
    <location>
        <begin position="57"/>
        <end position="466"/>
    </location>
</feature>
<evidence type="ECO:0000256" key="6">
    <source>
        <dbReference type="ARBA" id="ARBA00023136"/>
    </source>
</evidence>
<evidence type="ECO:0000259" key="8">
    <source>
        <dbReference type="Pfam" id="PF01490"/>
    </source>
</evidence>
<keyword evidence="10" id="KW-1185">Reference proteome</keyword>
<feature type="transmembrane region" description="Helical" evidence="7">
    <location>
        <begin position="149"/>
        <end position="171"/>
    </location>
</feature>
<evidence type="ECO:0000256" key="2">
    <source>
        <dbReference type="ARBA" id="ARBA00022448"/>
    </source>
</evidence>
<dbReference type="PANTHER" id="PTHR48017">
    <property type="entry name" value="OS05G0424000 PROTEIN-RELATED"/>
    <property type="match status" value="1"/>
</dbReference>
<evidence type="ECO:0000256" key="3">
    <source>
        <dbReference type="ARBA" id="ARBA00022692"/>
    </source>
</evidence>
<feature type="transmembrane region" description="Helical" evidence="7">
    <location>
        <begin position="345"/>
        <end position="370"/>
    </location>
</feature>
<feature type="transmembrane region" description="Helical" evidence="7">
    <location>
        <begin position="64"/>
        <end position="86"/>
    </location>
</feature>
<gene>
    <name evidence="9" type="ORF">OLEA9_A081146</name>
</gene>